<gene>
    <name evidence="1" type="ORF">HB662_01320</name>
</gene>
<protein>
    <submittedName>
        <fullName evidence="1">Helix-turn-helix domain-containing protein</fullName>
    </submittedName>
</protein>
<dbReference type="EMBL" id="JAAVTX010000001">
    <property type="protein sequence ID" value="NKE43399.1"/>
    <property type="molecule type" value="Genomic_DNA"/>
</dbReference>
<dbReference type="Proteomes" id="UP000765160">
    <property type="component" value="Unassembled WGS sequence"/>
</dbReference>
<evidence type="ECO:0000313" key="1">
    <source>
        <dbReference type="EMBL" id="NKE43399.1"/>
    </source>
</evidence>
<comment type="caution">
    <text evidence="1">The sequence shown here is derived from an EMBL/GenBank/DDBJ whole genome shotgun (WGS) entry which is preliminary data.</text>
</comment>
<proteinExistence type="predicted"/>
<keyword evidence="2" id="KW-1185">Reference proteome</keyword>
<name>A0ABX1EVX4_9PROT</name>
<reference evidence="1 2" key="1">
    <citation type="submission" date="2020-03" db="EMBL/GenBank/DDBJ databases">
        <title>Roseomonas selenitidurans sp. nov. isolated from soil.</title>
        <authorList>
            <person name="Liu H."/>
        </authorList>
    </citation>
    <scope>NUCLEOTIDE SEQUENCE [LARGE SCALE GENOMIC DNA]</scope>
    <source>
        <strain evidence="1 2">JCM 15073</strain>
    </source>
</reference>
<evidence type="ECO:0000313" key="2">
    <source>
        <dbReference type="Proteomes" id="UP000765160"/>
    </source>
</evidence>
<sequence length="74" mass="7905">MLRTAQVYALLQDACTAAGGQKAWAEAHGLSAQHVNDVLATRREISDRVLAAIGLRRVVRYAQVSISTLGSRAA</sequence>
<accession>A0ABX1EVX4</accession>
<organism evidence="1 2">
    <name type="scientific">Falsiroseomonas frigidaquae</name>
    <dbReference type="NCBI Taxonomy" id="487318"/>
    <lineage>
        <taxon>Bacteria</taxon>
        <taxon>Pseudomonadati</taxon>
        <taxon>Pseudomonadota</taxon>
        <taxon>Alphaproteobacteria</taxon>
        <taxon>Acetobacterales</taxon>
        <taxon>Roseomonadaceae</taxon>
        <taxon>Falsiroseomonas</taxon>
    </lineage>
</organism>